<dbReference type="Gene3D" id="2.120.10.30">
    <property type="entry name" value="TolB, C-terminal domain"/>
    <property type="match status" value="1"/>
</dbReference>
<name>A0ABQ4TGE0_9HYPH</name>
<gene>
    <name evidence="3" type="primary">araB</name>
    <name evidence="3" type="ORF">EKPJFOCH_0574</name>
</gene>
<proteinExistence type="inferred from homology"/>
<dbReference type="SUPFAM" id="SSF63829">
    <property type="entry name" value="Calcium-dependent phosphotriesterase"/>
    <property type="match status" value="1"/>
</dbReference>
<dbReference type="InterPro" id="IPR013658">
    <property type="entry name" value="SGL"/>
</dbReference>
<evidence type="ECO:0000313" key="4">
    <source>
        <dbReference type="Proteomes" id="UP001055101"/>
    </source>
</evidence>
<evidence type="ECO:0000259" key="2">
    <source>
        <dbReference type="Pfam" id="PF08450"/>
    </source>
</evidence>
<dbReference type="PANTHER" id="PTHR10907">
    <property type="entry name" value="REGUCALCIN"/>
    <property type="match status" value="1"/>
</dbReference>
<protein>
    <submittedName>
        <fullName evidence="3">L-arabinolactonase</fullName>
    </submittedName>
</protein>
<dbReference type="EMBL" id="BPRA01000002">
    <property type="protein sequence ID" value="GJE54101.1"/>
    <property type="molecule type" value="Genomic_DNA"/>
</dbReference>
<organism evidence="3 4">
    <name type="scientific">Methylobacterium thuringiense</name>
    <dbReference type="NCBI Taxonomy" id="1003091"/>
    <lineage>
        <taxon>Bacteria</taxon>
        <taxon>Pseudomonadati</taxon>
        <taxon>Pseudomonadota</taxon>
        <taxon>Alphaproteobacteria</taxon>
        <taxon>Hyphomicrobiales</taxon>
        <taxon>Methylobacteriaceae</taxon>
        <taxon>Methylobacterium</taxon>
    </lineage>
</organism>
<keyword evidence="4" id="KW-1185">Reference proteome</keyword>
<sequence length="297" mass="32301">MSPIPHPLTPRVAVACGCRLAEEVIWDARANALIWVDIENPAIWRHWPATNETRRVAVDEKIGFALLTPNPDVVVAGLKSGVVLLDLVDGRRRPIVKPDPHPQGNRLNSGNIGPDGALWFGSMDDAEQDDTGSFHRWDGATLTTFGGKAAVTNGPVVSPDGSRVYSIDTARGFVRVHDLDGDRIGTPRTLITFDKSWGHPDGLTLDADAHLWICHYGGSRITRFTPEGEIERIVPVPTALVTKCAFGGPNLSTLYITTALRDRDPTIDPMAGHLFMVETDFSGFPGNVFEASRRGVP</sequence>
<evidence type="ECO:0000256" key="1">
    <source>
        <dbReference type="ARBA" id="ARBA00008853"/>
    </source>
</evidence>
<dbReference type="InterPro" id="IPR011042">
    <property type="entry name" value="6-blade_b-propeller_TolB-like"/>
</dbReference>
<reference evidence="3" key="2">
    <citation type="submission" date="2021-08" db="EMBL/GenBank/DDBJ databases">
        <authorList>
            <person name="Tani A."/>
            <person name="Ola A."/>
            <person name="Ogura Y."/>
            <person name="Katsura K."/>
            <person name="Hayashi T."/>
        </authorList>
    </citation>
    <scope>NUCLEOTIDE SEQUENCE</scope>
    <source>
        <strain evidence="3">DSM 23674</strain>
    </source>
</reference>
<feature type="domain" description="SMP-30/Gluconolactonase/LRE-like region" evidence="2">
    <location>
        <begin position="20"/>
        <end position="259"/>
    </location>
</feature>
<evidence type="ECO:0000313" key="3">
    <source>
        <dbReference type="EMBL" id="GJE54101.1"/>
    </source>
</evidence>
<dbReference type="InterPro" id="IPR005511">
    <property type="entry name" value="SMP-30"/>
</dbReference>
<dbReference type="PRINTS" id="PR01790">
    <property type="entry name" value="SMP30FAMILY"/>
</dbReference>
<comment type="similarity">
    <text evidence="1">Belongs to the SMP-30/CGR1 family.</text>
</comment>
<dbReference type="PANTHER" id="PTHR10907:SF47">
    <property type="entry name" value="REGUCALCIN"/>
    <property type="match status" value="1"/>
</dbReference>
<dbReference type="Proteomes" id="UP001055101">
    <property type="component" value="Unassembled WGS sequence"/>
</dbReference>
<accession>A0ABQ4TGE0</accession>
<comment type="caution">
    <text evidence="3">The sequence shown here is derived from an EMBL/GenBank/DDBJ whole genome shotgun (WGS) entry which is preliminary data.</text>
</comment>
<dbReference type="Pfam" id="PF08450">
    <property type="entry name" value="SGL"/>
    <property type="match status" value="1"/>
</dbReference>
<reference evidence="3" key="1">
    <citation type="journal article" date="2021" name="Front. Microbiol.">
        <title>Comprehensive Comparative Genomics and Phenotyping of Methylobacterium Species.</title>
        <authorList>
            <person name="Alessa O."/>
            <person name="Ogura Y."/>
            <person name="Fujitani Y."/>
            <person name="Takami H."/>
            <person name="Hayashi T."/>
            <person name="Sahin N."/>
            <person name="Tani A."/>
        </authorList>
    </citation>
    <scope>NUCLEOTIDE SEQUENCE</scope>
    <source>
        <strain evidence="3">DSM 23674</strain>
    </source>
</reference>